<dbReference type="GO" id="GO:0015074">
    <property type="term" value="P:DNA integration"/>
    <property type="evidence" value="ECO:0007669"/>
    <property type="project" value="UniProtKB-KW"/>
</dbReference>
<dbReference type="Pfam" id="PF07727">
    <property type="entry name" value="RVT_2"/>
    <property type="match status" value="1"/>
</dbReference>
<keyword evidence="1" id="KW-0540">Nuclease</keyword>
<name>A0AAW1M0V1_POPJA</name>
<dbReference type="Gene3D" id="3.30.420.10">
    <property type="entry name" value="Ribonuclease H-like superfamily/Ribonuclease H"/>
    <property type="match status" value="1"/>
</dbReference>
<keyword evidence="7 13" id="KW-0695">RNA-directed DNA polymerase</keyword>
<dbReference type="InterPro" id="IPR036397">
    <property type="entry name" value="RNaseH_sf"/>
</dbReference>
<dbReference type="PANTHER" id="PTHR42648:SF11">
    <property type="entry name" value="TRANSPOSON TY4-P GAG-POL POLYPROTEIN"/>
    <property type="match status" value="1"/>
</dbReference>
<dbReference type="InterPro" id="IPR039537">
    <property type="entry name" value="Retrotran_Ty1/copia-like"/>
</dbReference>
<dbReference type="GO" id="GO:0003964">
    <property type="term" value="F:RNA-directed DNA polymerase activity"/>
    <property type="evidence" value="ECO:0007669"/>
    <property type="project" value="UniProtKB-KW"/>
</dbReference>
<keyword evidence="5" id="KW-0460">Magnesium</keyword>
<dbReference type="GO" id="GO:0004519">
    <property type="term" value="F:endonuclease activity"/>
    <property type="evidence" value="ECO:0007669"/>
    <property type="project" value="UniProtKB-KW"/>
</dbReference>
<evidence type="ECO:0000256" key="4">
    <source>
        <dbReference type="ARBA" id="ARBA00022801"/>
    </source>
</evidence>
<dbReference type="Pfam" id="PF25597">
    <property type="entry name" value="SH3_retrovirus"/>
    <property type="match status" value="1"/>
</dbReference>
<evidence type="ECO:0000256" key="10">
    <source>
        <dbReference type="ARBA" id="ARBA00023268"/>
    </source>
</evidence>
<dbReference type="GO" id="GO:0003887">
    <property type="term" value="F:DNA-directed DNA polymerase activity"/>
    <property type="evidence" value="ECO:0007669"/>
    <property type="project" value="UniProtKB-KW"/>
</dbReference>
<evidence type="ECO:0000256" key="1">
    <source>
        <dbReference type="ARBA" id="ARBA00022722"/>
    </source>
</evidence>
<keyword evidence="4" id="KW-0378">Hydrolase</keyword>
<evidence type="ECO:0000256" key="5">
    <source>
        <dbReference type="ARBA" id="ARBA00022842"/>
    </source>
</evidence>
<dbReference type="EMBL" id="JASPKY010000073">
    <property type="protein sequence ID" value="KAK9739616.1"/>
    <property type="molecule type" value="Genomic_DNA"/>
</dbReference>
<keyword evidence="2" id="KW-0479">Metal-binding</keyword>
<evidence type="ECO:0000256" key="9">
    <source>
        <dbReference type="ARBA" id="ARBA00023172"/>
    </source>
</evidence>
<feature type="domain" description="Retroviral polymerase SH3-like" evidence="12">
    <location>
        <begin position="54"/>
        <end position="113"/>
    </location>
</feature>
<feature type="domain" description="Reverse transcriptase Ty1/copia-type" evidence="11">
    <location>
        <begin position="211"/>
        <end position="281"/>
    </location>
</feature>
<proteinExistence type="predicted"/>
<dbReference type="AlphaFoldDB" id="A0AAW1M0V1"/>
<evidence type="ECO:0000259" key="11">
    <source>
        <dbReference type="Pfam" id="PF07727"/>
    </source>
</evidence>
<keyword evidence="9" id="KW-0233">DNA recombination</keyword>
<dbReference type="InterPro" id="IPR012337">
    <property type="entry name" value="RNaseH-like_sf"/>
</dbReference>
<keyword evidence="14" id="KW-1185">Reference proteome</keyword>
<organism evidence="13 14">
    <name type="scientific">Popillia japonica</name>
    <name type="common">Japanese beetle</name>
    <dbReference type="NCBI Taxonomy" id="7064"/>
    <lineage>
        <taxon>Eukaryota</taxon>
        <taxon>Metazoa</taxon>
        <taxon>Ecdysozoa</taxon>
        <taxon>Arthropoda</taxon>
        <taxon>Hexapoda</taxon>
        <taxon>Insecta</taxon>
        <taxon>Pterygota</taxon>
        <taxon>Neoptera</taxon>
        <taxon>Endopterygota</taxon>
        <taxon>Coleoptera</taxon>
        <taxon>Polyphaga</taxon>
        <taxon>Scarabaeiformia</taxon>
        <taxon>Scarabaeidae</taxon>
        <taxon>Rutelinae</taxon>
        <taxon>Popillia</taxon>
    </lineage>
</organism>
<keyword evidence="3" id="KW-0255">Endonuclease</keyword>
<evidence type="ECO:0000259" key="12">
    <source>
        <dbReference type="Pfam" id="PF25597"/>
    </source>
</evidence>
<protein>
    <submittedName>
        <fullName evidence="13">Reverse transcriptase (RNA-dependent DNA polymerase)</fullName>
    </submittedName>
</protein>
<evidence type="ECO:0000256" key="3">
    <source>
        <dbReference type="ARBA" id="ARBA00022759"/>
    </source>
</evidence>
<evidence type="ECO:0000256" key="8">
    <source>
        <dbReference type="ARBA" id="ARBA00022932"/>
    </source>
</evidence>
<dbReference type="GO" id="GO:0006310">
    <property type="term" value="P:DNA recombination"/>
    <property type="evidence" value="ECO:0007669"/>
    <property type="project" value="UniProtKB-KW"/>
</dbReference>
<reference evidence="13 14" key="1">
    <citation type="journal article" date="2024" name="BMC Genomics">
        <title>De novo assembly and annotation of Popillia japonica's genome with initial clues to its potential as an invasive pest.</title>
        <authorList>
            <person name="Cucini C."/>
            <person name="Boschi S."/>
            <person name="Funari R."/>
            <person name="Cardaioli E."/>
            <person name="Iannotti N."/>
            <person name="Marturano G."/>
            <person name="Paoli F."/>
            <person name="Bruttini M."/>
            <person name="Carapelli A."/>
            <person name="Frati F."/>
            <person name="Nardi F."/>
        </authorList>
    </citation>
    <scope>NUCLEOTIDE SEQUENCE [LARGE SCALE GENOMIC DNA]</scope>
    <source>
        <strain evidence="13">DMR45628</strain>
    </source>
</reference>
<dbReference type="Proteomes" id="UP001458880">
    <property type="component" value="Unassembled WGS sequence"/>
</dbReference>
<evidence type="ECO:0000256" key="7">
    <source>
        <dbReference type="ARBA" id="ARBA00022918"/>
    </source>
</evidence>
<keyword evidence="6" id="KW-0229">DNA integration</keyword>
<evidence type="ECO:0000313" key="13">
    <source>
        <dbReference type="EMBL" id="KAK9739616.1"/>
    </source>
</evidence>
<dbReference type="SUPFAM" id="SSF53098">
    <property type="entry name" value="Ribonuclease H-like"/>
    <property type="match status" value="1"/>
</dbReference>
<evidence type="ECO:0000256" key="2">
    <source>
        <dbReference type="ARBA" id="ARBA00022723"/>
    </source>
</evidence>
<comment type="caution">
    <text evidence="13">The sequence shown here is derived from an EMBL/GenBank/DDBJ whole genome shotgun (WGS) entry which is preliminary data.</text>
</comment>
<dbReference type="GO" id="GO:0016787">
    <property type="term" value="F:hydrolase activity"/>
    <property type="evidence" value="ECO:0007669"/>
    <property type="project" value="UniProtKB-KW"/>
</dbReference>
<keyword evidence="8" id="KW-0808">Transferase</keyword>
<accession>A0AAW1M0V1</accession>
<dbReference type="PANTHER" id="PTHR42648">
    <property type="entry name" value="TRANSPOSASE, PUTATIVE-RELATED"/>
    <property type="match status" value="1"/>
</dbReference>
<gene>
    <name evidence="13" type="ORF">QE152_g8917</name>
</gene>
<keyword evidence="8" id="KW-0548">Nucleotidyltransferase</keyword>
<dbReference type="InterPro" id="IPR057670">
    <property type="entry name" value="SH3_retrovirus"/>
</dbReference>
<dbReference type="GO" id="GO:0046872">
    <property type="term" value="F:metal ion binding"/>
    <property type="evidence" value="ECO:0007669"/>
    <property type="project" value="UniProtKB-KW"/>
</dbReference>
<evidence type="ECO:0000313" key="14">
    <source>
        <dbReference type="Proteomes" id="UP001458880"/>
    </source>
</evidence>
<dbReference type="InterPro" id="IPR013103">
    <property type="entry name" value="RVT_2"/>
</dbReference>
<sequence length="295" mass="34159">MHGGNCEPYLWAEAVNCALYVLNRTPNTQISKKTPFEAWTGRKPDLEHIRVFGSEAYTHVPDQRRSKLDVKSRKLILVGYDGESNNYRLFDPVSKKITISRNVIFVEDVESDKDPNRSYMSFEFENANVKGNEDIASERSGDKEEEEYSEEIELEQIPNLRPRKNIKPPKRYELNLVETDIPQTYEEAMKSSDSINWHKAIDEELSALDRNDIWEMVPTPDDKNIIGCKWVFRVKKKPSGDVERYKARLCAKGFSQIKGEDYQETYAPTARFDTVRMALSTQVMSTPENQPPDMF</sequence>
<dbReference type="GO" id="GO:0003676">
    <property type="term" value="F:nucleic acid binding"/>
    <property type="evidence" value="ECO:0007669"/>
    <property type="project" value="InterPro"/>
</dbReference>
<evidence type="ECO:0000256" key="6">
    <source>
        <dbReference type="ARBA" id="ARBA00022908"/>
    </source>
</evidence>
<keyword evidence="10" id="KW-0511">Multifunctional enzyme</keyword>
<keyword evidence="8" id="KW-0239">DNA-directed DNA polymerase</keyword>